<dbReference type="PANTHER" id="PTHR23270">
    <property type="entry name" value="PROGRAMMED CELL DEATH PROTEIN 11 PRE-RRNA PROCESSING PROTEIN RRP5"/>
    <property type="match status" value="1"/>
</dbReference>
<dbReference type="PANTHER" id="PTHR23270:SF10">
    <property type="entry name" value="PROTEIN RRP5 HOMOLOG"/>
    <property type="match status" value="1"/>
</dbReference>
<proteinExistence type="predicted"/>
<keyword evidence="3" id="KW-1185">Reference proteome</keyword>
<sequence>MGPIAELIRTRDLLPNLQFKRVTCSPYRNTSLPPQEVGDNQTLTARPEKHRHPPISTQRPHLRTNNPGLRIQWARTAVPQPQRIFSTEFKVDGAQEAEQQIDSSEPKPRSKKRTLSQSQTIYAGDSQGKKHAQDVADTHQIQDPDYKRLIPEVKLAGMIIQILPHALIVALPRQLIGHVPIPEISSYYTQRLSGHLKEDKDGDGEQTGNSIKGLDEMFSVGQWIQCL</sequence>
<gene>
    <name evidence="2" type="ORF">PSTT_13482</name>
</gene>
<dbReference type="GO" id="GO:0032040">
    <property type="term" value="C:small-subunit processome"/>
    <property type="evidence" value="ECO:0007669"/>
    <property type="project" value="TreeGrafter"/>
</dbReference>
<comment type="caution">
    <text evidence="2">The sequence shown here is derived from an EMBL/GenBank/DDBJ whole genome shotgun (WGS) entry which is preliminary data.</text>
</comment>
<dbReference type="InterPro" id="IPR045209">
    <property type="entry name" value="Rrp5"/>
</dbReference>
<organism evidence="2 3">
    <name type="scientific">Puccinia striiformis</name>
    <dbReference type="NCBI Taxonomy" id="27350"/>
    <lineage>
        <taxon>Eukaryota</taxon>
        <taxon>Fungi</taxon>
        <taxon>Dikarya</taxon>
        <taxon>Basidiomycota</taxon>
        <taxon>Pucciniomycotina</taxon>
        <taxon>Pucciniomycetes</taxon>
        <taxon>Pucciniales</taxon>
        <taxon>Pucciniaceae</taxon>
        <taxon>Puccinia</taxon>
    </lineage>
</organism>
<feature type="compositionally biased region" description="Polar residues" evidence="1">
    <location>
        <begin position="55"/>
        <end position="65"/>
    </location>
</feature>
<evidence type="ECO:0000313" key="2">
    <source>
        <dbReference type="EMBL" id="POV99907.1"/>
    </source>
</evidence>
<dbReference type="EMBL" id="PKSL01000190">
    <property type="protein sequence ID" value="POV99907.1"/>
    <property type="molecule type" value="Genomic_DNA"/>
</dbReference>
<name>A0A2S4URR7_9BASI</name>
<feature type="region of interest" description="Disordered" evidence="1">
    <location>
        <begin position="92"/>
        <end position="139"/>
    </location>
</feature>
<dbReference type="Proteomes" id="UP000239156">
    <property type="component" value="Unassembled WGS sequence"/>
</dbReference>
<dbReference type="GO" id="GO:0003723">
    <property type="term" value="F:RNA binding"/>
    <property type="evidence" value="ECO:0007669"/>
    <property type="project" value="TreeGrafter"/>
</dbReference>
<feature type="region of interest" description="Disordered" evidence="1">
    <location>
        <begin position="29"/>
        <end position="65"/>
    </location>
</feature>
<evidence type="ECO:0000256" key="1">
    <source>
        <dbReference type="SAM" id="MobiDB-lite"/>
    </source>
</evidence>
<feature type="compositionally biased region" description="Basic and acidic residues" evidence="1">
    <location>
        <begin position="127"/>
        <end position="139"/>
    </location>
</feature>
<dbReference type="GO" id="GO:0006364">
    <property type="term" value="P:rRNA processing"/>
    <property type="evidence" value="ECO:0007669"/>
    <property type="project" value="InterPro"/>
</dbReference>
<evidence type="ECO:0000313" key="3">
    <source>
        <dbReference type="Proteomes" id="UP000239156"/>
    </source>
</evidence>
<dbReference type="AlphaFoldDB" id="A0A2S4URR7"/>
<dbReference type="VEuPathDB" id="FungiDB:PSHT_15475"/>
<reference evidence="2" key="1">
    <citation type="submission" date="2017-12" db="EMBL/GenBank/DDBJ databases">
        <title>Gene loss provides genomic basis for host adaptation in cereal stripe rust fungi.</title>
        <authorList>
            <person name="Xia C."/>
        </authorList>
    </citation>
    <scope>NUCLEOTIDE SEQUENCE [LARGE SCALE GENOMIC DNA]</scope>
    <source>
        <strain evidence="2">93-210</strain>
    </source>
</reference>
<protein>
    <submittedName>
        <fullName evidence="2">Uncharacterized protein</fullName>
    </submittedName>
</protein>
<dbReference type="VEuPathDB" id="FungiDB:PSTT_13482"/>
<feature type="compositionally biased region" description="Polar residues" evidence="1">
    <location>
        <begin position="29"/>
        <end position="44"/>
    </location>
</feature>
<accession>A0A2S4URR7</accession>